<organism evidence="1 2">
    <name type="scientific">Heliobacterium chlorum</name>
    <dbReference type="NCBI Taxonomy" id="2698"/>
    <lineage>
        <taxon>Bacteria</taxon>
        <taxon>Bacillati</taxon>
        <taxon>Bacillota</taxon>
        <taxon>Clostridia</taxon>
        <taxon>Eubacteriales</taxon>
        <taxon>Heliobacteriaceae</taxon>
        <taxon>Heliobacterium</taxon>
    </lineage>
</organism>
<accession>A0ABR7T0A4</accession>
<proteinExistence type="predicted"/>
<keyword evidence="2" id="KW-1185">Reference proteome</keyword>
<comment type="caution">
    <text evidence="1">The sequence shown here is derived from an EMBL/GenBank/DDBJ whole genome shotgun (WGS) entry which is preliminary data.</text>
</comment>
<dbReference type="EMBL" id="JACVHF010000002">
    <property type="protein sequence ID" value="MBC9783532.1"/>
    <property type="molecule type" value="Genomic_DNA"/>
</dbReference>
<gene>
    <name evidence="1" type="ORF">H1S01_03270</name>
</gene>
<evidence type="ECO:0000313" key="2">
    <source>
        <dbReference type="Proteomes" id="UP000617402"/>
    </source>
</evidence>
<evidence type="ECO:0008006" key="3">
    <source>
        <dbReference type="Google" id="ProtNLM"/>
    </source>
</evidence>
<sequence length="63" mass="7193">MPDFKNLDDMFRYIKNNPGKVLDGQKTMGKCQKCNAEKQGVIKNDKWICGTCGSSHNITWDIK</sequence>
<dbReference type="RefSeq" id="WP_188038690.1">
    <property type="nucleotide sequence ID" value="NZ_JACVHF010000002.1"/>
</dbReference>
<protein>
    <recommendedName>
        <fullName evidence="3">30S ribosomal protein S27ae</fullName>
    </recommendedName>
</protein>
<evidence type="ECO:0000313" key="1">
    <source>
        <dbReference type="EMBL" id="MBC9783532.1"/>
    </source>
</evidence>
<name>A0ABR7T0A4_HELCL</name>
<reference evidence="1 2" key="1">
    <citation type="submission" date="2020-07" db="EMBL/GenBank/DDBJ databases">
        <title>Draft whole-genome sequence of Heliobacterium chlorum DSM 3682, type strain.</title>
        <authorList>
            <person name="Kyndt J.A."/>
            <person name="Meyer T.E."/>
            <person name="Imhoff J.F."/>
        </authorList>
    </citation>
    <scope>NUCLEOTIDE SEQUENCE [LARGE SCALE GENOMIC DNA]</scope>
    <source>
        <strain evidence="1 2">DSM 3682</strain>
    </source>
</reference>
<dbReference type="Proteomes" id="UP000617402">
    <property type="component" value="Unassembled WGS sequence"/>
</dbReference>